<dbReference type="EMBL" id="CAJOAZ010022221">
    <property type="protein sequence ID" value="CAF4363714.1"/>
    <property type="molecule type" value="Genomic_DNA"/>
</dbReference>
<comment type="caution">
    <text evidence="2">The sequence shown here is derived from an EMBL/GenBank/DDBJ whole genome shotgun (WGS) entry which is preliminary data.</text>
</comment>
<proteinExistence type="predicted"/>
<evidence type="ECO:0000313" key="2">
    <source>
        <dbReference type="EMBL" id="CAF4363714.1"/>
    </source>
</evidence>
<evidence type="ECO:0000256" key="1">
    <source>
        <dbReference type="SAM" id="Phobius"/>
    </source>
</evidence>
<feature type="transmembrane region" description="Helical" evidence="1">
    <location>
        <begin position="66"/>
        <end position="85"/>
    </location>
</feature>
<organism evidence="2 3">
    <name type="scientific">Adineta steineri</name>
    <dbReference type="NCBI Taxonomy" id="433720"/>
    <lineage>
        <taxon>Eukaryota</taxon>
        <taxon>Metazoa</taxon>
        <taxon>Spiralia</taxon>
        <taxon>Gnathifera</taxon>
        <taxon>Rotifera</taxon>
        <taxon>Eurotatoria</taxon>
        <taxon>Bdelloidea</taxon>
        <taxon>Adinetida</taxon>
        <taxon>Adinetidae</taxon>
        <taxon>Adineta</taxon>
    </lineage>
</organism>
<dbReference type="Proteomes" id="UP000663844">
    <property type="component" value="Unassembled WGS sequence"/>
</dbReference>
<keyword evidence="1" id="KW-0472">Membrane</keyword>
<reference evidence="2" key="1">
    <citation type="submission" date="2021-02" db="EMBL/GenBank/DDBJ databases">
        <authorList>
            <person name="Nowell W R."/>
        </authorList>
    </citation>
    <scope>NUCLEOTIDE SEQUENCE</scope>
</reference>
<keyword evidence="1" id="KW-1133">Transmembrane helix</keyword>
<accession>A0A820LW55</accession>
<name>A0A820LW55_9BILA</name>
<keyword evidence="1" id="KW-0812">Transmembrane</keyword>
<feature type="non-terminal residue" evidence="2">
    <location>
        <position position="1"/>
    </location>
</feature>
<evidence type="ECO:0000313" key="3">
    <source>
        <dbReference type="Proteomes" id="UP000663844"/>
    </source>
</evidence>
<sequence length="89" mass="10238">MGNLGIKVTSVAQYHQLECSIDVDAVGFDEQDLSRLQTPRAKSSGFMKPLINFYRHLQQSLFVRDVYASMFFCDFINMIIVIVFYSQFG</sequence>
<dbReference type="AlphaFoldDB" id="A0A820LW55"/>
<gene>
    <name evidence="2" type="ORF">OXD698_LOCUS49454</name>
</gene>
<protein>
    <submittedName>
        <fullName evidence="2">Uncharacterized protein</fullName>
    </submittedName>
</protein>